<evidence type="ECO:0000313" key="1">
    <source>
        <dbReference type="EMBL" id="KIU29302.1"/>
    </source>
</evidence>
<name>A0A0D1MFW4_9SPHN</name>
<organism evidence="1 2">
    <name type="scientific">Sphingomonas melonis</name>
    <dbReference type="NCBI Taxonomy" id="152682"/>
    <lineage>
        <taxon>Bacteria</taxon>
        <taxon>Pseudomonadati</taxon>
        <taxon>Pseudomonadota</taxon>
        <taxon>Alphaproteobacteria</taxon>
        <taxon>Sphingomonadales</taxon>
        <taxon>Sphingomonadaceae</taxon>
        <taxon>Sphingomonas</taxon>
    </lineage>
</organism>
<comment type="caution">
    <text evidence="1">The sequence shown here is derived from an EMBL/GenBank/DDBJ whole genome shotgun (WGS) entry which is preliminary data.</text>
</comment>
<dbReference type="Proteomes" id="UP000033203">
    <property type="component" value="Unassembled WGS sequence"/>
</dbReference>
<sequence>MYPTALAALNDVDATAAPVEGQVLGYRAGKWKPSAASPAPQIVQVASGRNIGGAVATFAKPVTKGNMIVLFCSGYSAGKTFPGGFNALQTAAAPNNAIHTAYKIADGTEGAQFATTSSDWVNMTAYELSGVGSYQGGGYSMGSPSYYLLQLFKLPGTGTLTLFGLESDNGSIFRTTDNVPRLYEWQAGGGGNHYGYHAAVEQQSLSILKGDISDPRDLVVAWLQFGA</sequence>
<dbReference type="EMBL" id="JXTP01000018">
    <property type="protein sequence ID" value="KIU29302.1"/>
    <property type="molecule type" value="Genomic_DNA"/>
</dbReference>
<evidence type="ECO:0000313" key="2">
    <source>
        <dbReference type="Proteomes" id="UP000033203"/>
    </source>
</evidence>
<reference evidence="1 2" key="1">
    <citation type="submission" date="2015-01" db="EMBL/GenBank/DDBJ databases">
        <title>Genome of Sphingomonas taxi strain 30a.</title>
        <authorList>
            <person name="Eevers N."/>
            <person name="Van Hamme J."/>
            <person name="Bottos E."/>
            <person name="Weyens N."/>
            <person name="Vangronsveld J."/>
        </authorList>
    </citation>
    <scope>NUCLEOTIDE SEQUENCE [LARGE SCALE GENOMIC DNA]</scope>
    <source>
        <strain evidence="1 2">30a</strain>
    </source>
</reference>
<protein>
    <submittedName>
        <fullName evidence="1">Uncharacterized protein</fullName>
    </submittedName>
</protein>
<accession>A0A0D1MFW4</accession>
<gene>
    <name evidence="1" type="ORF">SR41_04645</name>
</gene>
<proteinExistence type="predicted"/>
<dbReference type="AlphaFoldDB" id="A0A0D1MFW4"/>
<dbReference type="PATRIC" id="fig|1549858.7.peg.98"/>